<gene>
    <name evidence="1" type="ORF">Val02_82630</name>
</gene>
<reference evidence="1" key="1">
    <citation type="submission" date="2021-01" db="EMBL/GenBank/DDBJ databases">
        <title>Whole genome shotgun sequence of Virgisporangium aliadipatigenens NBRC 105644.</title>
        <authorList>
            <person name="Komaki H."/>
            <person name="Tamura T."/>
        </authorList>
    </citation>
    <scope>NUCLEOTIDE SEQUENCE</scope>
    <source>
        <strain evidence="1">NBRC 105644</strain>
    </source>
</reference>
<accession>A0A8J3YVE0</accession>
<organism evidence="1 2">
    <name type="scientific">Virgisporangium aliadipatigenens</name>
    <dbReference type="NCBI Taxonomy" id="741659"/>
    <lineage>
        <taxon>Bacteria</taxon>
        <taxon>Bacillati</taxon>
        <taxon>Actinomycetota</taxon>
        <taxon>Actinomycetes</taxon>
        <taxon>Micromonosporales</taxon>
        <taxon>Micromonosporaceae</taxon>
        <taxon>Virgisporangium</taxon>
    </lineage>
</organism>
<proteinExistence type="predicted"/>
<dbReference type="Proteomes" id="UP000619260">
    <property type="component" value="Unassembled WGS sequence"/>
</dbReference>
<evidence type="ECO:0000313" key="2">
    <source>
        <dbReference type="Proteomes" id="UP000619260"/>
    </source>
</evidence>
<sequence>MPVKDNDITLPVDVDEAADTAAARTDALTSSVRSLSSSNRSNVPLPRCRVTAMIEPAAAGRLHAACRYAGLVRVLPSLLAHLRTAHDAAHGSRRETFAIYPGLRR</sequence>
<protein>
    <submittedName>
        <fullName evidence="1">Uncharacterized protein</fullName>
    </submittedName>
</protein>
<comment type="caution">
    <text evidence="1">The sequence shown here is derived from an EMBL/GenBank/DDBJ whole genome shotgun (WGS) entry which is preliminary data.</text>
</comment>
<name>A0A8J3YVE0_9ACTN</name>
<dbReference type="EMBL" id="BOPF01000047">
    <property type="protein sequence ID" value="GIJ51377.1"/>
    <property type="molecule type" value="Genomic_DNA"/>
</dbReference>
<evidence type="ECO:0000313" key="1">
    <source>
        <dbReference type="EMBL" id="GIJ51377.1"/>
    </source>
</evidence>
<dbReference type="RefSeq" id="WP_203904784.1">
    <property type="nucleotide sequence ID" value="NZ_BOPF01000047.1"/>
</dbReference>
<dbReference type="AlphaFoldDB" id="A0A8J3YVE0"/>
<keyword evidence="2" id="KW-1185">Reference proteome</keyword>